<evidence type="ECO:0000256" key="1">
    <source>
        <dbReference type="SAM" id="Phobius"/>
    </source>
</evidence>
<comment type="caution">
    <text evidence="2">The sequence shown here is derived from an EMBL/GenBank/DDBJ whole genome shotgun (WGS) entry which is preliminary data.</text>
</comment>
<feature type="transmembrane region" description="Helical" evidence="1">
    <location>
        <begin position="220"/>
        <end position="238"/>
    </location>
</feature>
<feature type="transmembrane region" description="Helical" evidence="1">
    <location>
        <begin position="113"/>
        <end position="136"/>
    </location>
</feature>
<keyword evidence="1" id="KW-0812">Transmembrane</keyword>
<keyword evidence="3" id="KW-1185">Reference proteome</keyword>
<gene>
    <name evidence="2" type="ORF">GCM10011386_19840</name>
</gene>
<evidence type="ECO:0000313" key="2">
    <source>
        <dbReference type="EMBL" id="GGC27846.1"/>
    </source>
</evidence>
<feature type="transmembrane region" description="Helical" evidence="1">
    <location>
        <begin position="312"/>
        <end position="330"/>
    </location>
</feature>
<feature type="transmembrane region" description="Helical" evidence="1">
    <location>
        <begin position="148"/>
        <end position="169"/>
    </location>
</feature>
<feature type="transmembrane region" description="Helical" evidence="1">
    <location>
        <begin position="12"/>
        <end position="38"/>
    </location>
</feature>
<feature type="transmembrane region" description="Helical" evidence="1">
    <location>
        <begin position="189"/>
        <end position="208"/>
    </location>
</feature>
<feature type="transmembrane region" description="Helical" evidence="1">
    <location>
        <begin position="391"/>
        <end position="415"/>
    </location>
</feature>
<feature type="transmembrane region" description="Helical" evidence="1">
    <location>
        <begin position="82"/>
        <end position="107"/>
    </location>
</feature>
<dbReference type="SUPFAM" id="SSF81442">
    <property type="entry name" value="Cytochrome c oxidase subunit I-like"/>
    <property type="match status" value="1"/>
</dbReference>
<feature type="transmembrane region" description="Helical" evidence="1">
    <location>
        <begin position="250"/>
        <end position="268"/>
    </location>
</feature>
<accession>A0ABQ1LWJ7</accession>
<evidence type="ECO:0008006" key="4">
    <source>
        <dbReference type="Google" id="ProtNLM"/>
    </source>
</evidence>
<dbReference type="EMBL" id="BMIK01000005">
    <property type="protein sequence ID" value="GGC27846.1"/>
    <property type="molecule type" value="Genomic_DNA"/>
</dbReference>
<evidence type="ECO:0000313" key="3">
    <source>
        <dbReference type="Proteomes" id="UP000597338"/>
    </source>
</evidence>
<keyword evidence="1" id="KW-0472">Membrane</keyword>
<dbReference type="Gene3D" id="1.20.210.10">
    <property type="entry name" value="Cytochrome c oxidase-like, subunit I domain"/>
    <property type="match status" value="1"/>
</dbReference>
<dbReference type="Proteomes" id="UP000597338">
    <property type="component" value="Unassembled WGS sequence"/>
</dbReference>
<proteinExistence type="predicted"/>
<protein>
    <recommendedName>
        <fullName evidence="4">Cytochrome C and Quinol oxidase polypeptide I</fullName>
    </recommendedName>
</protein>
<dbReference type="InterPro" id="IPR036927">
    <property type="entry name" value="Cyt_c_oxase-like_su1_sf"/>
</dbReference>
<sequence length="427" mass="47148">MAADISIGKAPHPLAVLPFYGTGAGFFAALAVLLFMTAGELTGHHFNPHVLAIVHTAALGWGTMVIFGAAYQLLPVICERDLYSVALAVVSYVLLTIGTILLVWSFWVFEVGALMITGGSLVVVAALLYTVNTCATAALHQNSSVQRAFIVSSALWLLITVIIGLLLAINLRVTFIPRNHLDMLKLHAHAGLVGWFLQLITGVSTKLVPMFLLGKSKREWLLYAALVLQNVGLVLFLADGYFNPITAKMLIYAGIVALGTAAWLVYLADAYRNRLRRKVELLMKHTAVSFACLAVGFVLLPMAYYFTDTRWVSLYGTFLFLGWITAIILGKTFKTLPFIVWSSHYRHLTGKVKVPLPKQLYSERLTVYQFYLYLAAFVLLVAGMIADYMPLIRVALVLWMMLAAVYAANVAKIIFHKPMITDGNRTQ</sequence>
<feature type="transmembrane region" description="Helical" evidence="1">
    <location>
        <begin position="365"/>
        <end position="385"/>
    </location>
</feature>
<feature type="transmembrane region" description="Helical" evidence="1">
    <location>
        <begin position="50"/>
        <end position="70"/>
    </location>
</feature>
<organism evidence="2 3">
    <name type="scientific">Parapedobacter defluvii</name>
    <dbReference type="NCBI Taxonomy" id="2045106"/>
    <lineage>
        <taxon>Bacteria</taxon>
        <taxon>Pseudomonadati</taxon>
        <taxon>Bacteroidota</taxon>
        <taxon>Sphingobacteriia</taxon>
        <taxon>Sphingobacteriales</taxon>
        <taxon>Sphingobacteriaceae</taxon>
        <taxon>Parapedobacter</taxon>
    </lineage>
</organism>
<dbReference type="RefSeq" id="WP_188750114.1">
    <property type="nucleotide sequence ID" value="NZ_BMIK01000005.1"/>
</dbReference>
<feature type="transmembrane region" description="Helical" evidence="1">
    <location>
        <begin position="288"/>
        <end position="306"/>
    </location>
</feature>
<reference evidence="3" key="1">
    <citation type="journal article" date="2019" name="Int. J. Syst. Evol. Microbiol.">
        <title>The Global Catalogue of Microorganisms (GCM) 10K type strain sequencing project: providing services to taxonomists for standard genome sequencing and annotation.</title>
        <authorList>
            <consortium name="The Broad Institute Genomics Platform"/>
            <consortium name="The Broad Institute Genome Sequencing Center for Infectious Disease"/>
            <person name="Wu L."/>
            <person name="Ma J."/>
        </authorList>
    </citation>
    <scope>NUCLEOTIDE SEQUENCE [LARGE SCALE GENOMIC DNA]</scope>
    <source>
        <strain evidence="3">CGMCC 1.15342</strain>
    </source>
</reference>
<keyword evidence="1" id="KW-1133">Transmembrane helix</keyword>
<name>A0ABQ1LWJ7_9SPHI</name>